<dbReference type="EMBL" id="MHWE01000012">
    <property type="protein sequence ID" value="OHB03877.1"/>
    <property type="molecule type" value="Genomic_DNA"/>
</dbReference>
<protein>
    <submittedName>
        <fullName evidence="2">Uncharacterized protein</fullName>
    </submittedName>
</protein>
<feature type="transmembrane region" description="Helical" evidence="1">
    <location>
        <begin position="129"/>
        <end position="148"/>
    </location>
</feature>
<evidence type="ECO:0000256" key="1">
    <source>
        <dbReference type="SAM" id="Phobius"/>
    </source>
</evidence>
<keyword evidence="1" id="KW-1133">Transmembrane helix</keyword>
<sequence length="183" mass="19688">MQYIKSKNLMKKSLFLAASILTLIPKIALAHCPLCTVGAGALAVLAASLGISSLVVGVMIGAFALALGLWIGKMPKKKYIPYQYIILVVVIFLGTIIPIMPLVKDYGPLYVSIIGEYGTLLHNTYTVNLFLAGSILGAFIMFVAPFISRFVTKTRSGRTVPYQGISIVLALLIIVSVIIEILS</sequence>
<evidence type="ECO:0000313" key="3">
    <source>
        <dbReference type="Proteomes" id="UP000176800"/>
    </source>
</evidence>
<keyword evidence="1" id="KW-0812">Transmembrane</keyword>
<feature type="transmembrane region" description="Helical" evidence="1">
    <location>
        <begin position="160"/>
        <end position="182"/>
    </location>
</feature>
<reference evidence="2 3" key="1">
    <citation type="journal article" date="2016" name="Nat. Commun.">
        <title>Thousands of microbial genomes shed light on interconnected biogeochemical processes in an aquifer system.</title>
        <authorList>
            <person name="Anantharaman K."/>
            <person name="Brown C.T."/>
            <person name="Hug L.A."/>
            <person name="Sharon I."/>
            <person name="Castelle C.J."/>
            <person name="Probst A.J."/>
            <person name="Thomas B.C."/>
            <person name="Singh A."/>
            <person name="Wilkins M.J."/>
            <person name="Karaoz U."/>
            <person name="Brodie E.L."/>
            <person name="Williams K.H."/>
            <person name="Hubbard S.S."/>
            <person name="Banfield J.F."/>
        </authorList>
    </citation>
    <scope>NUCLEOTIDE SEQUENCE [LARGE SCALE GENOMIC DNA]</scope>
</reference>
<accession>A0A1G2U2Y3</accession>
<gene>
    <name evidence="2" type="ORF">A3B14_00895</name>
</gene>
<feature type="transmembrane region" description="Helical" evidence="1">
    <location>
        <begin position="84"/>
        <end position="103"/>
    </location>
</feature>
<keyword evidence="1" id="KW-0472">Membrane</keyword>
<comment type="caution">
    <text evidence="2">The sequence shown here is derived from an EMBL/GenBank/DDBJ whole genome shotgun (WGS) entry which is preliminary data.</text>
</comment>
<feature type="transmembrane region" description="Helical" evidence="1">
    <location>
        <begin position="40"/>
        <end position="72"/>
    </location>
</feature>
<evidence type="ECO:0000313" key="2">
    <source>
        <dbReference type="EMBL" id="OHB03877.1"/>
    </source>
</evidence>
<proteinExistence type="predicted"/>
<organism evidence="2 3">
    <name type="scientific">Candidatus Zambryskibacteria bacterium RIFCSPLOWO2_01_FULL_45_21</name>
    <dbReference type="NCBI Taxonomy" id="1802761"/>
    <lineage>
        <taxon>Bacteria</taxon>
        <taxon>Candidatus Zambryskiibacteriota</taxon>
    </lineage>
</organism>
<dbReference type="AlphaFoldDB" id="A0A1G2U2Y3"/>
<name>A0A1G2U2Y3_9BACT</name>
<dbReference type="Proteomes" id="UP000176800">
    <property type="component" value="Unassembled WGS sequence"/>
</dbReference>